<keyword evidence="6" id="KW-0679">Respiratory chain</keyword>
<feature type="domain" description="NADH-Ubiquinone oxidoreductase (complex I) chain 5 N-terminal" evidence="19">
    <location>
        <begin position="60"/>
        <end position="107"/>
    </location>
</feature>
<evidence type="ECO:0000256" key="3">
    <source>
        <dbReference type="ARBA" id="ARBA00012944"/>
    </source>
</evidence>
<sequence>MCLNKNSFWDFGDSNKDLKKLFVLKNKFFFFFVFILFFLVGLMFHLYQLSLLLTYNFFFMNSCNFSLIFLLDWLSLMFLSVVFLISGCVFLYSLGYMSGDSYVIRFYFLVFMFVCSMFFLIMMPDLMCLILGWDGLGLVSYCLVIYYQSDVSLSSGYLTLFINRLGDLFLILSICWCMNYGCWHYFYLFTFDNLNIYMIFFLILACLTKSAQFPFSSWLPAAMAAPTPVSSLVHSSTLVTAGVYLIIRFSKFLSSDLIFFLINLSLLTVLLSGFGALYENDLSKIIAFSTMGQLSFMIFSIVMGSHYLGFIHLLIHAIFKSLLFLCSGIFISLLMGSQDIRNMGNLGLQSPLISSCFLISLFSSCGVPFYSGFFSKDLIIELVVLSEINFFYLLIFFFSIYLTLVYSFRLFYFLFICKINFMIFNLIDNKYMKVSCLFLLFMSIIFGSCQFWLLDLCYVNVFDEYYKFLIIFFFIYFFIYFNVFTMLNMNLSSFIVYFLSQMWFLPFFSSTFIVSKFFNKSNFLFSLIDLGWTEYLVFTTIYNLIKNLNMHLDSLHLNSLKMYMLSYLMFIFFILMI</sequence>
<protein>
    <recommendedName>
        <fullName evidence="4 17">NADH-ubiquinone oxidoreductase chain 5</fullName>
        <ecNumber evidence="3 17">7.1.1.2</ecNumber>
    </recommendedName>
</protein>
<feature type="transmembrane region" description="Helical" evidence="17">
    <location>
        <begin position="257"/>
        <end position="278"/>
    </location>
</feature>
<evidence type="ECO:0000256" key="1">
    <source>
        <dbReference type="ARBA" id="ARBA00003257"/>
    </source>
</evidence>
<evidence type="ECO:0000256" key="15">
    <source>
        <dbReference type="ARBA" id="ARBA00023136"/>
    </source>
</evidence>
<comment type="function">
    <text evidence="17">Core subunit of the mitochondrial membrane respiratory chain NADH dehydrogenase (Complex I) which catalyzes electron transfer from NADH through the respiratory chain, using ubiquinone as an electron acceptor. Essential for the catalytic activity and assembly of complex I.</text>
</comment>
<keyword evidence="8" id="KW-0999">Mitochondrion inner membrane</keyword>
<evidence type="ECO:0000256" key="11">
    <source>
        <dbReference type="ARBA" id="ARBA00022989"/>
    </source>
</evidence>
<dbReference type="InterPro" id="IPR001750">
    <property type="entry name" value="ND/Mrp_TM"/>
</dbReference>
<comment type="similarity">
    <text evidence="17">Belongs to the complex I subunit 5 family.</text>
</comment>
<feature type="transmembrane region" description="Helical" evidence="17">
    <location>
        <begin position="434"/>
        <end position="453"/>
    </location>
</feature>
<dbReference type="PANTHER" id="PTHR42829">
    <property type="entry name" value="NADH-UBIQUINONE OXIDOREDUCTASE CHAIN 5"/>
    <property type="match status" value="1"/>
</dbReference>
<dbReference type="PANTHER" id="PTHR42829:SF2">
    <property type="entry name" value="NADH-UBIQUINONE OXIDOREDUCTASE CHAIN 5"/>
    <property type="match status" value="1"/>
</dbReference>
<dbReference type="AlphaFoldDB" id="D2D0K5"/>
<evidence type="ECO:0000259" key="20">
    <source>
        <dbReference type="Pfam" id="PF06455"/>
    </source>
</evidence>
<feature type="domain" description="NADH:quinone oxidoreductase/Mrp antiporter transmembrane" evidence="18">
    <location>
        <begin position="125"/>
        <end position="400"/>
    </location>
</feature>
<dbReference type="GO" id="GO:0015990">
    <property type="term" value="P:electron transport coupled proton transport"/>
    <property type="evidence" value="ECO:0007669"/>
    <property type="project" value="TreeGrafter"/>
</dbReference>
<evidence type="ECO:0000256" key="12">
    <source>
        <dbReference type="ARBA" id="ARBA00023027"/>
    </source>
</evidence>
<keyword evidence="5 17" id="KW-0813">Transport</keyword>
<evidence type="ECO:0000313" key="21">
    <source>
        <dbReference type="EMBL" id="ACI95046.1"/>
    </source>
</evidence>
<evidence type="ECO:0000259" key="19">
    <source>
        <dbReference type="Pfam" id="PF00662"/>
    </source>
</evidence>
<feature type="transmembrane region" description="Helical" evidence="17">
    <location>
        <begin position="28"/>
        <end position="47"/>
    </location>
</feature>
<dbReference type="InterPro" id="IPR003945">
    <property type="entry name" value="NU5C-like"/>
</dbReference>
<comment type="subcellular location">
    <subcellularLocation>
        <location evidence="2">Mitochondrion inner membrane</location>
        <topology evidence="2">Multi-pass membrane protein</topology>
    </subcellularLocation>
</comment>
<evidence type="ECO:0000256" key="6">
    <source>
        <dbReference type="ARBA" id="ARBA00022660"/>
    </source>
</evidence>
<keyword evidence="15 17" id="KW-0472">Membrane</keyword>
<evidence type="ECO:0000256" key="16">
    <source>
        <dbReference type="ARBA" id="ARBA00049551"/>
    </source>
</evidence>
<feature type="transmembrane region" description="Helical" evidence="17">
    <location>
        <begin position="524"/>
        <end position="545"/>
    </location>
</feature>
<feature type="transmembrane region" description="Helical" evidence="17">
    <location>
        <begin position="557"/>
        <end position="576"/>
    </location>
</feature>
<feature type="transmembrane region" description="Helical" evidence="17">
    <location>
        <begin position="78"/>
        <end position="96"/>
    </location>
</feature>
<feature type="transmembrane region" description="Helical" evidence="17">
    <location>
        <begin position="168"/>
        <end position="187"/>
    </location>
</feature>
<feature type="transmembrane region" description="Helical" evidence="17">
    <location>
        <begin position="494"/>
        <end position="518"/>
    </location>
</feature>
<evidence type="ECO:0000259" key="18">
    <source>
        <dbReference type="Pfam" id="PF00361"/>
    </source>
</evidence>
<feature type="transmembrane region" description="Helical" evidence="17">
    <location>
        <begin position="352"/>
        <end position="370"/>
    </location>
</feature>
<evidence type="ECO:0000256" key="2">
    <source>
        <dbReference type="ARBA" id="ARBA00004448"/>
    </source>
</evidence>
<keyword evidence="14 17" id="KW-0496">Mitochondrion</keyword>
<dbReference type="GO" id="GO:0008137">
    <property type="term" value="F:NADH dehydrogenase (ubiquinone) activity"/>
    <property type="evidence" value="ECO:0007669"/>
    <property type="project" value="UniProtKB-EC"/>
</dbReference>
<feature type="transmembrane region" description="Helical" evidence="17">
    <location>
        <begin position="410"/>
        <end position="427"/>
    </location>
</feature>
<feature type="transmembrane region" description="Helical" evidence="17">
    <location>
        <begin position="465"/>
        <end position="487"/>
    </location>
</feature>
<name>D2D0K5_LAOST</name>
<dbReference type="Pfam" id="PF00361">
    <property type="entry name" value="Proton_antipo_M"/>
    <property type="match status" value="1"/>
</dbReference>
<evidence type="ECO:0000256" key="7">
    <source>
        <dbReference type="ARBA" id="ARBA00022692"/>
    </source>
</evidence>
<keyword evidence="7 17" id="KW-0812">Transmembrane</keyword>
<feature type="transmembrane region" description="Helical" evidence="17">
    <location>
        <begin position="232"/>
        <end position="250"/>
    </location>
</feature>
<feature type="transmembrane region" description="Helical" evidence="17">
    <location>
        <begin position="284"/>
        <end position="303"/>
    </location>
</feature>
<keyword evidence="13 17" id="KW-0830">Ubiquinone</keyword>
<feature type="transmembrane region" description="Helical" evidence="17">
    <location>
        <begin position="194"/>
        <end position="212"/>
    </location>
</feature>
<dbReference type="EMBL" id="FJ360695">
    <property type="protein sequence ID" value="ACI95046.1"/>
    <property type="molecule type" value="Genomic_DNA"/>
</dbReference>
<dbReference type="EC" id="7.1.1.2" evidence="3 17"/>
<dbReference type="InterPro" id="IPR010934">
    <property type="entry name" value="NADH_DH_su5_C"/>
</dbReference>
<dbReference type="GO" id="GO:0005743">
    <property type="term" value="C:mitochondrial inner membrane"/>
    <property type="evidence" value="ECO:0007669"/>
    <property type="project" value="UniProtKB-SubCell"/>
</dbReference>
<evidence type="ECO:0000256" key="4">
    <source>
        <dbReference type="ARBA" id="ARBA00021096"/>
    </source>
</evidence>
<dbReference type="Pfam" id="PF06455">
    <property type="entry name" value="NADH5_C"/>
    <property type="match status" value="1"/>
</dbReference>
<reference evidence="21" key="1">
    <citation type="journal article" date="2009" name="Zool. Sci.">
        <title>Complete mitochondrial genome of the small brown planthopper, Laodelphax striatellus (Delphacidae: Hemiptera), with a novel gene order.</title>
        <authorList>
            <person name="Song N."/>
            <person name="Liang A.P."/>
        </authorList>
    </citation>
    <scope>NUCLEOTIDE SEQUENCE</scope>
</reference>
<feature type="transmembrane region" description="Helical" evidence="17">
    <location>
        <begin position="310"/>
        <end position="332"/>
    </location>
</feature>
<proteinExistence type="inferred from homology"/>
<dbReference type="InterPro" id="IPR001516">
    <property type="entry name" value="Proton_antipo_N"/>
</dbReference>
<comment type="catalytic activity">
    <reaction evidence="16 17">
        <text>a ubiquinone + NADH + 5 H(+)(in) = a ubiquinol + NAD(+) + 4 H(+)(out)</text>
        <dbReference type="Rhea" id="RHEA:29091"/>
        <dbReference type="Rhea" id="RHEA-COMP:9565"/>
        <dbReference type="Rhea" id="RHEA-COMP:9566"/>
        <dbReference type="ChEBI" id="CHEBI:15378"/>
        <dbReference type="ChEBI" id="CHEBI:16389"/>
        <dbReference type="ChEBI" id="CHEBI:17976"/>
        <dbReference type="ChEBI" id="CHEBI:57540"/>
        <dbReference type="ChEBI" id="CHEBI:57945"/>
        <dbReference type="EC" id="7.1.1.2"/>
    </reaction>
</comment>
<gene>
    <name evidence="21" type="primary">nad5</name>
</gene>
<dbReference type="GO" id="GO:0042773">
    <property type="term" value="P:ATP synthesis coupled electron transport"/>
    <property type="evidence" value="ECO:0007669"/>
    <property type="project" value="InterPro"/>
</dbReference>
<keyword evidence="9" id="KW-1278">Translocase</keyword>
<evidence type="ECO:0000256" key="10">
    <source>
        <dbReference type="ARBA" id="ARBA00022982"/>
    </source>
</evidence>
<dbReference type="GO" id="GO:0003954">
    <property type="term" value="F:NADH dehydrogenase activity"/>
    <property type="evidence" value="ECO:0007669"/>
    <property type="project" value="TreeGrafter"/>
</dbReference>
<evidence type="ECO:0000256" key="13">
    <source>
        <dbReference type="ARBA" id="ARBA00023075"/>
    </source>
</evidence>
<comment type="function">
    <text evidence="1">Core subunit of the mitochondrial membrane respiratory chain NADH dehydrogenase (Complex I) that is believed to belong to the minimal assembly required for catalysis. Complex I functions in the transfer of electrons from NADH to the respiratory chain. The immediate electron acceptor for the enzyme is believed to be ubiquinone.</text>
</comment>
<accession>D2D0K5</accession>
<evidence type="ECO:0000256" key="5">
    <source>
        <dbReference type="ARBA" id="ARBA00022448"/>
    </source>
</evidence>
<evidence type="ECO:0000256" key="8">
    <source>
        <dbReference type="ARBA" id="ARBA00022792"/>
    </source>
</evidence>
<keyword evidence="10" id="KW-0249">Electron transport</keyword>
<feature type="domain" description="NADH dehydrogenase subunit 5 C-terminal" evidence="20">
    <location>
        <begin position="406"/>
        <end position="577"/>
    </location>
</feature>
<feature type="transmembrane region" description="Helical" evidence="17">
    <location>
        <begin position="102"/>
        <end position="121"/>
    </location>
</feature>
<evidence type="ECO:0000256" key="17">
    <source>
        <dbReference type="RuleBase" id="RU003404"/>
    </source>
</evidence>
<keyword evidence="12 17" id="KW-0520">NAD</keyword>
<feature type="transmembrane region" description="Helical" evidence="17">
    <location>
        <begin position="382"/>
        <end position="404"/>
    </location>
</feature>
<dbReference type="PRINTS" id="PR01434">
    <property type="entry name" value="NADHDHGNASE5"/>
</dbReference>
<evidence type="ECO:0000256" key="14">
    <source>
        <dbReference type="ARBA" id="ARBA00023128"/>
    </source>
</evidence>
<evidence type="ECO:0000256" key="9">
    <source>
        <dbReference type="ARBA" id="ARBA00022967"/>
    </source>
</evidence>
<geneLocation type="mitochondrion" evidence="21"/>
<keyword evidence="11 17" id="KW-1133">Transmembrane helix</keyword>
<dbReference type="Pfam" id="PF00662">
    <property type="entry name" value="Proton_antipo_N"/>
    <property type="match status" value="1"/>
</dbReference>
<organism evidence="21">
    <name type="scientific">Laodelphax striatellus</name>
    <name type="common">Small brown planthopper</name>
    <name type="synonym">Delphax striatella</name>
    <dbReference type="NCBI Taxonomy" id="195883"/>
    <lineage>
        <taxon>Eukaryota</taxon>
        <taxon>Metazoa</taxon>
        <taxon>Ecdysozoa</taxon>
        <taxon>Arthropoda</taxon>
        <taxon>Hexapoda</taxon>
        <taxon>Insecta</taxon>
        <taxon>Pterygota</taxon>
        <taxon>Neoptera</taxon>
        <taxon>Paraneoptera</taxon>
        <taxon>Hemiptera</taxon>
        <taxon>Auchenorrhyncha</taxon>
        <taxon>Fulgoroidea</taxon>
        <taxon>Delphacidae</taxon>
        <taxon>Criomorphinae</taxon>
        <taxon>Laodelphax</taxon>
    </lineage>
</organism>